<gene>
    <name evidence="1" type="ORF">CTI12_AA514090</name>
</gene>
<proteinExistence type="predicted"/>
<accession>A0A2U1LA58</accession>
<keyword evidence="2" id="KW-1185">Reference proteome</keyword>
<evidence type="ECO:0000313" key="2">
    <source>
        <dbReference type="Proteomes" id="UP000245207"/>
    </source>
</evidence>
<sequence length="120" mass="13627">MHADIHSMMIFEMDIIYYMFLSFRGEHKVVLDGSIPTSWQTALEGALIKGMADNGKVEATLDRYNTMKAYNEVSPPTAVRALVKNIVEPEHAKSFTELLTDLCHDHELDDSCKNVAIYYL</sequence>
<reference evidence="1 2" key="1">
    <citation type="journal article" date="2018" name="Mol. Plant">
        <title>The genome of Artemisia annua provides insight into the evolution of Asteraceae family and artemisinin biosynthesis.</title>
        <authorList>
            <person name="Shen Q."/>
            <person name="Zhang L."/>
            <person name="Liao Z."/>
            <person name="Wang S."/>
            <person name="Yan T."/>
            <person name="Shi P."/>
            <person name="Liu M."/>
            <person name="Fu X."/>
            <person name="Pan Q."/>
            <person name="Wang Y."/>
            <person name="Lv Z."/>
            <person name="Lu X."/>
            <person name="Zhang F."/>
            <person name="Jiang W."/>
            <person name="Ma Y."/>
            <person name="Chen M."/>
            <person name="Hao X."/>
            <person name="Li L."/>
            <person name="Tang Y."/>
            <person name="Lv G."/>
            <person name="Zhou Y."/>
            <person name="Sun X."/>
            <person name="Brodelius P.E."/>
            <person name="Rose J.K.C."/>
            <person name="Tang K."/>
        </authorList>
    </citation>
    <scope>NUCLEOTIDE SEQUENCE [LARGE SCALE GENOMIC DNA]</scope>
    <source>
        <strain evidence="2">cv. Huhao1</strain>
        <tissue evidence="1">Leaf</tissue>
    </source>
</reference>
<dbReference type="EMBL" id="PKPP01010574">
    <property type="protein sequence ID" value="PWA45831.1"/>
    <property type="molecule type" value="Genomic_DNA"/>
</dbReference>
<dbReference type="Proteomes" id="UP000245207">
    <property type="component" value="Unassembled WGS sequence"/>
</dbReference>
<name>A0A2U1LA58_ARTAN</name>
<comment type="caution">
    <text evidence="1">The sequence shown here is derived from an EMBL/GenBank/DDBJ whole genome shotgun (WGS) entry which is preliminary data.</text>
</comment>
<organism evidence="1 2">
    <name type="scientific">Artemisia annua</name>
    <name type="common">Sweet wormwood</name>
    <dbReference type="NCBI Taxonomy" id="35608"/>
    <lineage>
        <taxon>Eukaryota</taxon>
        <taxon>Viridiplantae</taxon>
        <taxon>Streptophyta</taxon>
        <taxon>Embryophyta</taxon>
        <taxon>Tracheophyta</taxon>
        <taxon>Spermatophyta</taxon>
        <taxon>Magnoliopsida</taxon>
        <taxon>eudicotyledons</taxon>
        <taxon>Gunneridae</taxon>
        <taxon>Pentapetalae</taxon>
        <taxon>asterids</taxon>
        <taxon>campanulids</taxon>
        <taxon>Asterales</taxon>
        <taxon>Asteraceae</taxon>
        <taxon>Asteroideae</taxon>
        <taxon>Anthemideae</taxon>
        <taxon>Artemisiinae</taxon>
        <taxon>Artemisia</taxon>
    </lineage>
</organism>
<dbReference type="AlphaFoldDB" id="A0A2U1LA58"/>
<protein>
    <submittedName>
        <fullName evidence="1">Uncharacterized protein</fullName>
    </submittedName>
</protein>
<evidence type="ECO:0000313" key="1">
    <source>
        <dbReference type="EMBL" id="PWA45831.1"/>
    </source>
</evidence>